<comment type="similarity">
    <text evidence="2">Belongs to the pterin-4-alpha-carbinolamine dehydratase family.</text>
</comment>
<name>A0A3L8PKR5_9ACTN</name>
<dbReference type="GO" id="GO:0006729">
    <property type="term" value="P:tetrahydrobiopterin biosynthetic process"/>
    <property type="evidence" value="ECO:0007669"/>
    <property type="project" value="InterPro"/>
</dbReference>
<dbReference type="RefSeq" id="WP_121794182.1">
    <property type="nucleotide sequence ID" value="NZ_RDBF01000005.1"/>
</dbReference>
<evidence type="ECO:0000256" key="5">
    <source>
        <dbReference type="ARBA" id="ARBA00023239"/>
    </source>
</evidence>
<evidence type="ECO:0000256" key="1">
    <source>
        <dbReference type="ARBA" id="ARBA00001554"/>
    </source>
</evidence>
<dbReference type="GO" id="GO:0008124">
    <property type="term" value="F:4-alpha-hydroxytetrahydrobiopterin dehydratase activity"/>
    <property type="evidence" value="ECO:0007669"/>
    <property type="project" value="UniProtKB-EC"/>
</dbReference>
<dbReference type="Pfam" id="PF01329">
    <property type="entry name" value="Pterin_4a"/>
    <property type="match status" value="1"/>
</dbReference>
<dbReference type="EC" id="4.2.1.96" evidence="3"/>
<dbReference type="AlphaFoldDB" id="A0A3L8PKR5"/>
<dbReference type="EMBL" id="RDBF01000005">
    <property type="protein sequence ID" value="RLV55986.1"/>
    <property type="molecule type" value="Genomic_DNA"/>
</dbReference>
<evidence type="ECO:0000256" key="2">
    <source>
        <dbReference type="ARBA" id="ARBA00006472"/>
    </source>
</evidence>
<dbReference type="InterPro" id="IPR001533">
    <property type="entry name" value="Pterin_deHydtase"/>
</dbReference>
<comment type="catalytic activity">
    <reaction evidence="1">
        <text>(4aS,6R)-4a-hydroxy-L-erythro-5,6,7,8-tetrahydrobiopterin = (6R)-L-erythro-6,7-dihydrobiopterin + H2O</text>
        <dbReference type="Rhea" id="RHEA:11920"/>
        <dbReference type="ChEBI" id="CHEBI:15377"/>
        <dbReference type="ChEBI" id="CHEBI:15642"/>
        <dbReference type="ChEBI" id="CHEBI:43120"/>
        <dbReference type="EC" id="4.2.1.96"/>
    </reaction>
</comment>
<reference evidence="6 7" key="1">
    <citation type="submission" date="2018-10" db="EMBL/GenBank/DDBJ databases">
        <title>Aeromicrobium sp. 9W16Y-2 whole genome shotgun sequence.</title>
        <authorList>
            <person name="Li F."/>
        </authorList>
    </citation>
    <scope>NUCLEOTIDE SEQUENCE [LARGE SCALE GENOMIC DNA]</scope>
    <source>
        <strain evidence="6 7">9W16Y-2</strain>
    </source>
</reference>
<dbReference type="InterPro" id="IPR036428">
    <property type="entry name" value="PCD_sf"/>
</dbReference>
<evidence type="ECO:0000256" key="4">
    <source>
        <dbReference type="ARBA" id="ARBA00021735"/>
    </source>
</evidence>
<protein>
    <recommendedName>
        <fullName evidence="4">Putative pterin-4-alpha-carbinolamine dehydratase</fullName>
        <ecNumber evidence="3">4.2.1.96</ecNumber>
    </recommendedName>
</protein>
<evidence type="ECO:0000256" key="3">
    <source>
        <dbReference type="ARBA" id="ARBA00013252"/>
    </source>
</evidence>
<dbReference type="Gene3D" id="3.30.1360.20">
    <property type="entry name" value="Transcriptional coactivator/pterin dehydratase"/>
    <property type="match status" value="1"/>
</dbReference>
<proteinExistence type="inferred from homology"/>
<comment type="caution">
    <text evidence="6">The sequence shown here is derived from an EMBL/GenBank/DDBJ whole genome shotgun (WGS) entry which is preliminary data.</text>
</comment>
<sequence>MATLDGWDASGEALTKTYEFDDFRAAIDFMCRAAERIDELNHHPEWTNVYNRVEVRLSSHDVGRVTDRDERLAHVLDACAGGGTAEPELDTFGHDPADVRRWGVENGLLANESAPLQQETFTAYHEAAQGPR</sequence>
<keyword evidence="7" id="KW-1185">Reference proteome</keyword>
<evidence type="ECO:0000313" key="6">
    <source>
        <dbReference type="EMBL" id="RLV55986.1"/>
    </source>
</evidence>
<evidence type="ECO:0000313" key="7">
    <source>
        <dbReference type="Proteomes" id="UP000282515"/>
    </source>
</evidence>
<keyword evidence="5" id="KW-0456">Lyase</keyword>
<dbReference type="PANTHER" id="PTHR12599:SF0">
    <property type="entry name" value="PTERIN-4-ALPHA-CARBINOLAMINE DEHYDRATASE"/>
    <property type="match status" value="1"/>
</dbReference>
<gene>
    <name evidence="6" type="ORF">D9V41_08815</name>
</gene>
<accession>A0A3L8PKR5</accession>
<organism evidence="6 7">
    <name type="scientific">Aeromicrobium phragmitis</name>
    <dbReference type="NCBI Taxonomy" id="2478914"/>
    <lineage>
        <taxon>Bacteria</taxon>
        <taxon>Bacillati</taxon>
        <taxon>Actinomycetota</taxon>
        <taxon>Actinomycetes</taxon>
        <taxon>Propionibacteriales</taxon>
        <taxon>Nocardioidaceae</taxon>
        <taxon>Aeromicrobium</taxon>
    </lineage>
</organism>
<dbReference type="Proteomes" id="UP000282515">
    <property type="component" value="Unassembled WGS sequence"/>
</dbReference>
<dbReference type="SUPFAM" id="SSF55248">
    <property type="entry name" value="PCD-like"/>
    <property type="match status" value="1"/>
</dbReference>
<dbReference type="PANTHER" id="PTHR12599">
    <property type="entry name" value="PTERIN-4-ALPHA-CARBINOLAMINE DEHYDRATASE"/>
    <property type="match status" value="1"/>
</dbReference>
<dbReference type="OrthoDB" id="15077at2"/>